<evidence type="ECO:0000313" key="1">
    <source>
        <dbReference type="EMBL" id="KAK7531961.1"/>
    </source>
</evidence>
<dbReference type="Proteomes" id="UP001360953">
    <property type="component" value="Unassembled WGS sequence"/>
</dbReference>
<comment type="caution">
    <text evidence="1">The sequence shown here is derived from an EMBL/GenBank/DDBJ whole genome shotgun (WGS) entry which is preliminary data.</text>
</comment>
<dbReference type="RefSeq" id="XP_066651631.1">
    <property type="nucleotide sequence ID" value="XM_066798388.1"/>
</dbReference>
<gene>
    <name evidence="1" type="ORF">J3D65DRAFT_605937</name>
</gene>
<protein>
    <submittedName>
        <fullName evidence="1">Uncharacterized protein</fullName>
    </submittedName>
</protein>
<sequence>MRLFAGVVQRDPVANSRDVEEMFRSLPLKPFPHTQYVEYPGGIQLTDKLVWTSSDPSAGDIDVTIDAMRVLINDDGVLRLLNKTHSGNNTGLPICPQEDKEELPARCPSLTRLRTLEVMIAEFDGQNMFQTDISLPLESFAITRDALTNANFAGDSNVVPVVGQCKLDPPNVTVAIKNQRQRANSVHITLNGYIDRSVLYKVTEVTAKNLETPCPRRTSIGFFVHTLLYQPLPNDPAGADEFREKIWLPAITKAQQEVDEEGNTRLLGICMDNGRVILVCG</sequence>
<organism evidence="1 2">
    <name type="scientific">Phyllosticta citribraziliensis</name>
    <dbReference type="NCBI Taxonomy" id="989973"/>
    <lineage>
        <taxon>Eukaryota</taxon>
        <taxon>Fungi</taxon>
        <taxon>Dikarya</taxon>
        <taxon>Ascomycota</taxon>
        <taxon>Pezizomycotina</taxon>
        <taxon>Dothideomycetes</taxon>
        <taxon>Dothideomycetes incertae sedis</taxon>
        <taxon>Botryosphaeriales</taxon>
        <taxon>Phyllostictaceae</taxon>
        <taxon>Phyllosticta</taxon>
    </lineage>
</organism>
<proteinExistence type="predicted"/>
<reference evidence="1 2" key="1">
    <citation type="submission" date="2024-04" db="EMBL/GenBank/DDBJ databases">
        <title>Phyllosticta paracitricarpa is synonymous to the EU quarantine fungus P. citricarpa based on phylogenomic analyses.</title>
        <authorList>
            <consortium name="Lawrence Berkeley National Laboratory"/>
            <person name="Van ingen-buijs V.A."/>
            <person name="Van westerhoven A.C."/>
            <person name="Haridas S."/>
            <person name="Skiadas P."/>
            <person name="Martin F."/>
            <person name="Groenewald J.Z."/>
            <person name="Crous P.W."/>
            <person name="Seidl M.F."/>
        </authorList>
    </citation>
    <scope>NUCLEOTIDE SEQUENCE [LARGE SCALE GENOMIC DNA]</scope>
    <source>
        <strain evidence="1 2">CPC 17464</strain>
    </source>
</reference>
<dbReference type="EMBL" id="JBBPEH010000011">
    <property type="protein sequence ID" value="KAK7531961.1"/>
    <property type="molecule type" value="Genomic_DNA"/>
</dbReference>
<accession>A0ABR1LBY1</accession>
<dbReference type="GeneID" id="92031294"/>
<evidence type="ECO:0000313" key="2">
    <source>
        <dbReference type="Proteomes" id="UP001360953"/>
    </source>
</evidence>
<name>A0ABR1LBY1_9PEZI</name>
<keyword evidence="2" id="KW-1185">Reference proteome</keyword>